<reference evidence="2" key="1">
    <citation type="submission" date="2015-09" db="EMBL/GenBank/DDBJ databases">
        <authorList>
            <person name="Rodrigo-Torres Lidia"/>
            <person name="Arahal R.David."/>
        </authorList>
    </citation>
    <scope>NUCLEOTIDE SEQUENCE [LARGE SCALE GENOMIC DNA]</scope>
    <source>
        <strain evidence="2">CECT 7735</strain>
    </source>
</reference>
<keyword evidence="2" id="KW-1185">Reference proteome</keyword>
<evidence type="ECO:0000313" key="2">
    <source>
        <dbReference type="Proteomes" id="UP000051870"/>
    </source>
</evidence>
<sequence length="91" mass="10304">MARRPTPTKGKDMADLKSMMAELQQKRDEIKLQLHLGSMEAEEEWDALVSEWDKFLSKSQFDQTADEVGEAARELGLKMKAAYDNAKKVTG</sequence>
<proteinExistence type="predicted"/>
<dbReference type="EMBL" id="CYTW01000002">
    <property type="protein sequence ID" value="CUJ99483.1"/>
    <property type="molecule type" value="Genomic_DNA"/>
</dbReference>
<name>A0A0P1I9H0_9RHOB</name>
<gene>
    <name evidence="1" type="ORF">PH7735_02210</name>
</gene>
<organism evidence="1 2">
    <name type="scientific">Shimia thalassica</name>
    <dbReference type="NCBI Taxonomy" id="1715693"/>
    <lineage>
        <taxon>Bacteria</taxon>
        <taxon>Pseudomonadati</taxon>
        <taxon>Pseudomonadota</taxon>
        <taxon>Alphaproteobacteria</taxon>
        <taxon>Rhodobacterales</taxon>
        <taxon>Roseobacteraceae</taxon>
    </lineage>
</organism>
<dbReference type="Proteomes" id="UP000051870">
    <property type="component" value="Unassembled WGS sequence"/>
</dbReference>
<dbReference type="STRING" id="1715693.PH7735_02210"/>
<evidence type="ECO:0000313" key="1">
    <source>
        <dbReference type="EMBL" id="CUJ99483.1"/>
    </source>
</evidence>
<dbReference type="AlphaFoldDB" id="A0A0P1I9H0"/>
<protein>
    <submittedName>
        <fullName evidence="1">Uncharacterized protein</fullName>
    </submittedName>
</protein>
<accession>A0A0P1I9H0</accession>